<feature type="region of interest" description="Disordered" evidence="1">
    <location>
        <begin position="1"/>
        <end position="30"/>
    </location>
</feature>
<reference evidence="2" key="2">
    <citation type="submission" date="2021-04" db="EMBL/GenBank/DDBJ databases">
        <authorList>
            <person name="Podell S."/>
        </authorList>
    </citation>
    <scope>NUCLEOTIDE SEQUENCE</scope>
    <source>
        <strain evidence="2">Hildebrandi</strain>
    </source>
</reference>
<accession>A0A9K3LTX6</accession>
<proteinExistence type="predicted"/>
<evidence type="ECO:0000313" key="2">
    <source>
        <dbReference type="EMBL" id="KAG7368524.1"/>
    </source>
</evidence>
<dbReference type="AlphaFoldDB" id="A0A9K3LTX6"/>
<sequence length="142" mass="15801">MRTPTSLHSIHSSPVACPSDASSRQRPVERSVCGTPLMTPSSTSQPVEFVSQSGHSPIWESALLQAPLIKLGQVWYSWHSIYGRFDSSELAEFDAARNRPTANKIQCDGQLSPHDLDSYRSIESAIRLWKEHRHQTGTVSVD</sequence>
<name>A0A9K3LTX6_9STRA</name>
<organism evidence="2 3">
    <name type="scientific">Nitzschia inconspicua</name>
    <dbReference type="NCBI Taxonomy" id="303405"/>
    <lineage>
        <taxon>Eukaryota</taxon>
        <taxon>Sar</taxon>
        <taxon>Stramenopiles</taxon>
        <taxon>Ochrophyta</taxon>
        <taxon>Bacillariophyta</taxon>
        <taxon>Bacillariophyceae</taxon>
        <taxon>Bacillariophycidae</taxon>
        <taxon>Bacillariales</taxon>
        <taxon>Bacillariaceae</taxon>
        <taxon>Nitzschia</taxon>
    </lineage>
</organism>
<feature type="compositionally biased region" description="Polar residues" evidence="1">
    <location>
        <begin position="1"/>
        <end position="12"/>
    </location>
</feature>
<protein>
    <submittedName>
        <fullName evidence="2">Uncharacterized protein</fullName>
    </submittedName>
</protein>
<gene>
    <name evidence="2" type="ORF">IV203_031267</name>
</gene>
<reference evidence="2" key="1">
    <citation type="journal article" date="2021" name="Sci. Rep.">
        <title>Diploid genomic architecture of Nitzschia inconspicua, an elite biomass production diatom.</title>
        <authorList>
            <person name="Oliver A."/>
            <person name="Podell S."/>
            <person name="Pinowska A."/>
            <person name="Traller J.C."/>
            <person name="Smith S.R."/>
            <person name="McClure R."/>
            <person name="Beliaev A."/>
            <person name="Bohutskyi P."/>
            <person name="Hill E.A."/>
            <person name="Rabines A."/>
            <person name="Zheng H."/>
            <person name="Allen L.Z."/>
            <person name="Kuo A."/>
            <person name="Grigoriev I.V."/>
            <person name="Allen A.E."/>
            <person name="Hazlebeck D."/>
            <person name="Allen E.E."/>
        </authorList>
    </citation>
    <scope>NUCLEOTIDE SEQUENCE</scope>
    <source>
        <strain evidence="2">Hildebrandi</strain>
    </source>
</reference>
<keyword evidence="3" id="KW-1185">Reference proteome</keyword>
<dbReference type="Proteomes" id="UP000693970">
    <property type="component" value="Unassembled WGS sequence"/>
</dbReference>
<evidence type="ECO:0000313" key="3">
    <source>
        <dbReference type="Proteomes" id="UP000693970"/>
    </source>
</evidence>
<dbReference type="EMBL" id="JAGRRH010000006">
    <property type="protein sequence ID" value="KAG7368524.1"/>
    <property type="molecule type" value="Genomic_DNA"/>
</dbReference>
<evidence type="ECO:0000256" key="1">
    <source>
        <dbReference type="SAM" id="MobiDB-lite"/>
    </source>
</evidence>
<comment type="caution">
    <text evidence="2">The sequence shown here is derived from an EMBL/GenBank/DDBJ whole genome shotgun (WGS) entry which is preliminary data.</text>
</comment>